<name>A0AAV5JM56_9ROSI</name>
<evidence type="ECO:0000313" key="1">
    <source>
        <dbReference type="EMBL" id="GKV14652.1"/>
    </source>
</evidence>
<proteinExistence type="predicted"/>
<keyword evidence="2" id="KW-1185">Reference proteome</keyword>
<dbReference type="EMBL" id="BPVZ01000041">
    <property type="protein sequence ID" value="GKV14652.1"/>
    <property type="molecule type" value="Genomic_DNA"/>
</dbReference>
<comment type="caution">
    <text evidence="1">The sequence shown here is derived from an EMBL/GenBank/DDBJ whole genome shotgun (WGS) entry which is preliminary data.</text>
</comment>
<evidence type="ECO:0000313" key="2">
    <source>
        <dbReference type="Proteomes" id="UP001054252"/>
    </source>
</evidence>
<reference evidence="1 2" key="1">
    <citation type="journal article" date="2021" name="Commun. Biol.">
        <title>The genome of Shorea leprosula (Dipterocarpaceae) highlights the ecological relevance of drought in aseasonal tropical rainforests.</title>
        <authorList>
            <person name="Ng K.K.S."/>
            <person name="Kobayashi M.J."/>
            <person name="Fawcett J.A."/>
            <person name="Hatakeyama M."/>
            <person name="Paape T."/>
            <person name="Ng C.H."/>
            <person name="Ang C.C."/>
            <person name="Tnah L.H."/>
            <person name="Lee C.T."/>
            <person name="Nishiyama T."/>
            <person name="Sese J."/>
            <person name="O'Brien M.J."/>
            <person name="Copetti D."/>
            <person name="Mohd Noor M.I."/>
            <person name="Ong R.C."/>
            <person name="Putra M."/>
            <person name="Sireger I.Z."/>
            <person name="Indrioko S."/>
            <person name="Kosugi Y."/>
            <person name="Izuno A."/>
            <person name="Isagi Y."/>
            <person name="Lee S.L."/>
            <person name="Shimizu K.K."/>
        </authorList>
    </citation>
    <scope>NUCLEOTIDE SEQUENCE [LARGE SCALE GENOMIC DNA]</scope>
    <source>
        <strain evidence="1">214</strain>
    </source>
</reference>
<protein>
    <submittedName>
        <fullName evidence="1">Uncharacterized protein</fullName>
    </submittedName>
</protein>
<accession>A0AAV5JM56</accession>
<organism evidence="1 2">
    <name type="scientific">Rubroshorea leprosula</name>
    <dbReference type="NCBI Taxonomy" id="152421"/>
    <lineage>
        <taxon>Eukaryota</taxon>
        <taxon>Viridiplantae</taxon>
        <taxon>Streptophyta</taxon>
        <taxon>Embryophyta</taxon>
        <taxon>Tracheophyta</taxon>
        <taxon>Spermatophyta</taxon>
        <taxon>Magnoliopsida</taxon>
        <taxon>eudicotyledons</taxon>
        <taxon>Gunneridae</taxon>
        <taxon>Pentapetalae</taxon>
        <taxon>rosids</taxon>
        <taxon>malvids</taxon>
        <taxon>Malvales</taxon>
        <taxon>Dipterocarpaceae</taxon>
        <taxon>Rubroshorea</taxon>
    </lineage>
</organism>
<dbReference type="AlphaFoldDB" id="A0AAV5JM56"/>
<sequence>MIMYCRMKINLLNLWFCFVISGYPFSSFCCLIECACQLDYLMMIFPIWVWGKDSFFLHFSQVV</sequence>
<dbReference type="Proteomes" id="UP001054252">
    <property type="component" value="Unassembled WGS sequence"/>
</dbReference>
<gene>
    <name evidence="1" type="ORF">SLEP1_g25491</name>
</gene>